<dbReference type="AlphaFoldDB" id="A0A9Q9UV55"/>
<gene>
    <name evidence="1" type="ORF">BAR24066_07420</name>
</gene>
<dbReference type="EMBL" id="CABVPX010000072">
    <property type="protein sequence ID" value="VWC46673.1"/>
    <property type="molecule type" value="Genomic_DNA"/>
</dbReference>
<evidence type="ECO:0000313" key="2">
    <source>
        <dbReference type="Proteomes" id="UP000494172"/>
    </source>
</evidence>
<organism evidence="1 2">
    <name type="scientific">Burkholderia arboris</name>
    <dbReference type="NCBI Taxonomy" id="488730"/>
    <lineage>
        <taxon>Bacteria</taxon>
        <taxon>Pseudomonadati</taxon>
        <taxon>Pseudomonadota</taxon>
        <taxon>Betaproteobacteria</taxon>
        <taxon>Burkholderiales</taxon>
        <taxon>Burkholderiaceae</taxon>
        <taxon>Burkholderia</taxon>
        <taxon>Burkholderia cepacia complex</taxon>
    </lineage>
</organism>
<comment type="caution">
    <text evidence="1">The sequence shown here is derived from an EMBL/GenBank/DDBJ whole genome shotgun (WGS) entry which is preliminary data.</text>
</comment>
<proteinExistence type="predicted"/>
<evidence type="ECO:0000313" key="1">
    <source>
        <dbReference type="EMBL" id="VWC46673.1"/>
    </source>
</evidence>
<reference evidence="1 2" key="1">
    <citation type="submission" date="2019-09" db="EMBL/GenBank/DDBJ databases">
        <authorList>
            <person name="Depoorter E."/>
        </authorList>
    </citation>
    <scope>NUCLEOTIDE SEQUENCE [LARGE SCALE GENOMIC DNA]</scope>
    <source>
        <strain evidence="1">LMG 24066</strain>
    </source>
</reference>
<dbReference type="Proteomes" id="UP000494172">
    <property type="component" value="Unassembled WGS sequence"/>
</dbReference>
<protein>
    <submittedName>
        <fullName evidence="1">ATPase</fullName>
    </submittedName>
</protein>
<sequence>MIAVDVDVDKDVTVLSVVDRPVDNELTLDDVEVDSDVIELVAVLRPVDVDVDRLSIAVFVAYSCEPLIASVLVAITRPAATFVTWRSAPGAPTLTTLDGVVPA</sequence>
<name>A0A9Q9UV55_9BURK</name>
<accession>A0A9Q9UV55</accession>